<keyword evidence="3" id="KW-1185">Reference proteome</keyword>
<accession>A0ABW8M314</accession>
<dbReference type="RefSeq" id="WP_404748896.1">
    <property type="nucleotide sequence ID" value="NZ_JBJDQH010000028.1"/>
</dbReference>
<evidence type="ECO:0000259" key="1">
    <source>
        <dbReference type="PROSITE" id="PS50531"/>
    </source>
</evidence>
<protein>
    <submittedName>
        <fullName evidence="2">ISL3 family transposase</fullName>
    </submittedName>
</protein>
<dbReference type="NCBIfam" id="NF033550">
    <property type="entry name" value="transpos_ISL3"/>
    <property type="match status" value="1"/>
</dbReference>
<dbReference type="InterPro" id="IPR029261">
    <property type="entry name" value="Transposase_Znf"/>
</dbReference>
<dbReference type="InterPro" id="IPR017894">
    <property type="entry name" value="HTH_IS21_transposase_type"/>
</dbReference>
<dbReference type="InterPro" id="IPR047951">
    <property type="entry name" value="Transpos_ISL3"/>
</dbReference>
<dbReference type="Pfam" id="PF14690">
    <property type="entry name" value="Zn_ribbon_ISL3"/>
    <property type="match status" value="1"/>
</dbReference>
<gene>
    <name evidence="2" type="ORF">ACI2L5_47945</name>
</gene>
<comment type="caution">
    <text evidence="2">The sequence shown here is derived from an EMBL/GenBank/DDBJ whole genome shotgun (WGS) entry which is preliminary data.</text>
</comment>
<dbReference type="PROSITE" id="PS50531">
    <property type="entry name" value="HTH_IS21"/>
    <property type="match status" value="1"/>
</dbReference>
<dbReference type="PANTHER" id="PTHR33498:SF1">
    <property type="entry name" value="TRANSPOSASE FOR INSERTION SEQUENCE ELEMENT IS1557"/>
    <property type="match status" value="1"/>
</dbReference>
<dbReference type="Proteomes" id="UP001620295">
    <property type="component" value="Unassembled WGS sequence"/>
</dbReference>
<dbReference type="InterPro" id="IPR002560">
    <property type="entry name" value="Transposase_DDE"/>
</dbReference>
<organism evidence="2 3">
    <name type="scientific">Streptomyces milbemycinicus</name>
    <dbReference type="NCBI Taxonomy" id="476552"/>
    <lineage>
        <taxon>Bacteria</taxon>
        <taxon>Bacillati</taxon>
        <taxon>Actinomycetota</taxon>
        <taxon>Actinomycetes</taxon>
        <taxon>Kitasatosporales</taxon>
        <taxon>Streptomycetaceae</taxon>
        <taxon>Streptomyces</taxon>
    </lineage>
</organism>
<sequence length="493" mass="55645">MAAATVPTARCPDCRGQTSRVHSTYQRRLTEQPMGPLPVVVHLTVRRFFCDRRSCVRKTFAEQIEGFTERYRRSSITLKGWLNSIAAELGGRAGERLCRRQGLSVGRTRLLGLLEPPPVPARSPRVLGVDEFAFRKGRTYGTVLVDVVAARVIDVLPDRTSETFAAWLRERPGAEVICRDRASTYTRAAREAAPLATEVADRWHLLQNLSRAVEKICHQHRPCLRKHAEQAPPDVPRTSPLDVLPKTLILDRVQQRYEQVNRMLDAGYPLSDIARRLGLDRKTVRRYRDTDLDTLIASARDRRGSPLDRHKAFLQAQFTSGNTNAAELYQQLRERGYRGGYSTLTRYVLTIRKNTAVPAPADIPSPRTITSWIMRPRDSLSAKDTVQLDQARLACPDITHACNLARAFSDLVRQRRGTMLPQWIRQAETSDLPPLRSFAGSLRQDFDAVTAGLTLAWSSGVVEGHVNRVKTIKRAMYGRASFQLLRTRILTHG</sequence>
<evidence type="ECO:0000313" key="3">
    <source>
        <dbReference type="Proteomes" id="UP001620295"/>
    </source>
</evidence>
<dbReference type="Gene3D" id="1.10.10.60">
    <property type="entry name" value="Homeodomain-like"/>
    <property type="match status" value="1"/>
</dbReference>
<dbReference type="PANTHER" id="PTHR33498">
    <property type="entry name" value="TRANSPOSASE FOR INSERTION SEQUENCE ELEMENT IS1557"/>
    <property type="match status" value="1"/>
</dbReference>
<name>A0ABW8M314_9ACTN</name>
<proteinExistence type="predicted"/>
<evidence type="ECO:0000313" key="2">
    <source>
        <dbReference type="EMBL" id="MFK4272562.1"/>
    </source>
</evidence>
<reference evidence="2 3" key="1">
    <citation type="submission" date="2024-11" db="EMBL/GenBank/DDBJ databases">
        <title>The Natural Products Discovery Center: Release of the First 8490 Sequenced Strains for Exploring Actinobacteria Biosynthetic Diversity.</title>
        <authorList>
            <person name="Kalkreuter E."/>
            <person name="Kautsar S.A."/>
            <person name="Yang D."/>
            <person name="Bader C.D."/>
            <person name="Teijaro C.N."/>
            <person name="Fluegel L."/>
            <person name="Davis C.M."/>
            <person name="Simpson J.R."/>
            <person name="Lauterbach L."/>
            <person name="Steele A.D."/>
            <person name="Gui C."/>
            <person name="Meng S."/>
            <person name="Li G."/>
            <person name="Viehrig K."/>
            <person name="Ye F."/>
            <person name="Su P."/>
            <person name="Kiefer A.F."/>
            <person name="Nichols A."/>
            <person name="Cepeda A.J."/>
            <person name="Yan W."/>
            <person name="Fan B."/>
            <person name="Jiang Y."/>
            <person name="Adhikari A."/>
            <person name="Zheng C.-J."/>
            <person name="Schuster L."/>
            <person name="Cowan T.M."/>
            <person name="Smanski M.J."/>
            <person name="Chevrette M.G."/>
            <person name="De Carvalho L.P.S."/>
            <person name="Shen B."/>
        </authorList>
    </citation>
    <scope>NUCLEOTIDE SEQUENCE [LARGE SCALE GENOMIC DNA]</scope>
    <source>
        <strain evidence="2 3">NPDC020863</strain>
    </source>
</reference>
<dbReference type="Pfam" id="PF01610">
    <property type="entry name" value="DDE_Tnp_ISL3"/>
    <property type="match status" value="2"/>
</dbReference>
<feature type="domain" description="HTH IS21-type" evidence="1">
    <location>
        <begin position="255"/>
        <end position="318"/>
    </location>
</feature>
<dbReference type="EMBL" id="JBJDQH010000028">
    <property type="protein sequence ID" value="MFK4272562.1"/>
    <property type="molecule type" value="Genomic_DNA"/>
</dbReference>